<dbReference type="Gene3D" id="3.40.640.10">
    <property type="entry name" value="Type I PLP-dependent aspartate aminotransferase-like (Major domain)"/>
    <property type="match status" value="1"/>
</dbReference>
<dbReference type="NCBIfam" id="NF007825">
    <property type="entry name" value="PRK10534.1"/>
    <property type="match status" value="1"/>
</dbReference>
<reference evidence="6 7" key="1">
    <citation type="submission" date="2014-10" db="EMBL/GenBank/DDBJ databases">
        <title>Draft genome of the hookworm Ancylostoma caninum.</title>
        <authorList>
            <person name="Mitreva M."/>
        </authorList>
    </citation>
    <scope>NUCLEOTIDE SEQUENCE [LARGE SCALE GENOMIC DNA]</scope>
    <source>
        <strain evidence="6 7">Baltimore</strain>
    </source>
</reference>
<dbReference type="InterPro" id="IPR015421">
    <property type="entry name" value="PyrdxlP-dep_Trfase_major"/>
</dbReference>
<feature type="coiled-coil region" evidence="4">
    <location>
        <begin position="161"/>
        <end position="259"/>
    </location>
</feature>
<organism evidence="6 7">
    <name type="scientific">Ancylostoma caninum</name>
    <name type="common">Dog hookworm</name>
    <dbReference type="NCBI Taxonomy" id="29170"/>
    <lineage>
        <taxon>Eukaryota</taxon>
        <taxon>Metazoa</taxon>
        <taxon>Ecdysozoa</taxon>
        <taxon>Nematoda</taxon>
        <taxon>Chromadorea</taxon>
        <taxon>Rhabditida</taxon>
        <taxon>Rhabditina</taxon>
        <taxon>Rhabditomorpha</taxon>
        <taxon>Strongyloidea</taxon>
        <taxon>Ancylostomatidae</taxon>
        <taxon>Ancylostomatinae</taxon>
        <taxon>Ancylostoma</taxon>
    </lineage>
</organism>
<dbReference type="FunFam" id="3.40.640.10:FF:000159">
    <property type="entry name" value="Uncharacterized protein R102.4"/>
    <property type="match status" value="1"/>
</dbReference>
<feature type="domain" description="Aromatic amino acid beta-eliminating lyase/threonine aldolase" evidence="5">
    <location>
        <begin position="540"/>
        <end position="808"/>
    </location>
</feature>
<dbReference type="InterPro" id="IPR001597">
    <property type="entry name" value="ArAA_b-elim_lyase/Thr_aldolase"/>
</dbReference>
<dbReference type="GO" id="GO:0006545">
    <property type="term" value="P:glycine biosynthetic process"/>
    <property type="evidence" value="ECO:0007669"/>
    <property type="project" value="TreeGrafter"/>
</dbReference>
<dbReference type="NCBIfam" id="NF041359">
    <property type="entry name" value="GntG_guanitoxin"/>
    <property type="match status" value="1"/>
</dbReference>
<keyword evidence="4" id="KW-0175">Coiled coil</keyword>
<protein>
    <submittedName>
        <fullName evidence="6">L-allo-threonine aldolase domain protein</fullName>
    </submittedName>
</protein>
<feature type="non-terminal residue" evidence="6">
    <location>
        <position position="1"/>
    </location>
</feature>
<dbReference type="Pfam" id="PF01212">
    <property type="entry name" value="Beta_elim_lyase"/>
    <property type="match status" value="1"/>
</dbReference>
<accession>A0A368H3U5</accession>
<evidence type="ECO:0000313" key="6">
    <source>
        <dbReference type="EMBL" id="RCN49930.1"/>
    </source>
</evidence>
<dbReference type="PANTHER" id="PTHR48097:SF9">
    <property type="entry name" value="L-THREONINE ALDOLASE"/>
    <property type="match status" value="1"/>
</dbReference>
<comment type="cofactor">
    <cofactor evidence="1">
        <name>pyridoxal 5'-phosphate</name>
        <dbReference type="ChEBI" id="CHEBI:597326"/>
    </cofactor>
</comment>
<evidence type="ECO:0000256" key="4">
    <source>
        <dbReference type="SAM" id="Coils"/>
    </source>
</evidence>
<sequence length="888" mass="98022">LVSTPVLTDNGADAHVDETISQWTIQHNINVESLVPLNNLASLLCSTHSEGQFATPNSTMKNDACGTEAIPSLDPLNSLTPQSTTGTKLHETPVLAGTMEPLPSLSSSTVTEACSFADSDATLENVLRSQSETREMLEKAIVSLDSMNRERTEMAAKLATVTDLEVEMQKLKGRITELEKENASLKQHEADREQTQVCLTRVQEQDRNAEHALLKKNVAELQQQLYDRGLEVDARTKALIEATNELETAYRKIADLTDSRDSAVYDRMRLSDKLDETYALLVAERERVSVTEDQLRSFQSDGNSLSFPIANEEAVLREMRQKADYAVLLESELEKTRKELGDLANACERKDIELRDQEEIINVLKEEDTEGRRIIAEKDRKINELEEMVRKMGLDRAERDEFVTLCHPIKTLINNGRYQALLCEGRVTSPNCSDAFSKRILICTKVCWILSTIYSSNFYDPAEKPVPMSATLAVSPYPYLVPACDGQTLFLVLPNMSVYDLLVRNNGAEEHCNRFLCTSMVLNTTSQYTTTVTNSAECIDLRSDTVTLPSAEMKAAMANAILGDDVYGEDQTINDLEARCATLFGKEAGLFVVSGTMGNLLAVMAHCQRGDEIIVGRQNHIHRWEQGNYAQLAGVSATTLQVSNDGTMNLEDIEEAIRVNDSHMPHTRLICLENTHNYSGGRVLPLEYLKAVHDLATRHNLKVHIDGARIFNAAVALGIKVSDIAQYGDSVMMCFSKGLGAPVGSILVGSRLFIENARRRRKALGGGWRQAGVLAAAAHVALDGAETTIKADHANAQKLASGINAITPDNLKKAIYAAENGITNMVMLVCGNGISPSQVQKFFQSHGVLMMVFDATRLRIVLNWGVKEGDIDKVLNIYSKFIDSVSKN</sequence>
<dbReference type="EMBL" id="JOJR01000028">
    <property type="protein sequence ID" value="RCN49930.1"/>
    <property type="molecule type" value="Genomic_DNA"/>
</dbReference>
<feature type="coiled-coil region" evidence="4">
    <location>
        <begin position="326"/>
        <end position="395"/>
    </location>
</feature>
<gene>
    <name evidence="6" type="ORF">ANCCAN_03966</name>
</gene>
<dbReference type="SUPFAM" id="SSF53383">
    <property type="entry name" value="PLP-dependent transferases"/>
    <property type="match status" value="1"/>
</dbReference>
<dbReference type="InterPro" id="IPR015422">
    <property type="entry name" value="PyrdxlP-dep_Trfase_small"/>
</dbReference>
<dbReference type="Proteomes" id="UP000252519">
    <property type="component" value="Unassembled WGS sequence"/>
</dbReference>
<evidence type="ECO:0000256" key="1">
    <source>
        <dbReference type="ARBA" id="ARBA00001933"/>
    </source>
</evidence>
<evidence type="ECO:0000313" key="7">
    <source>
        <dbReference type="Proteomes" id="UP000252519"/>
    </source>
</evidence>
<keyword evidence="7" id="KW-1185">Reference proteome</keyword>
<keyword evidence="3" id="KW-0663">Pyridoxal phosphate</keyword>
<dbReference type="Gene3D" id="3.90.1150.10">
    <property type="entry name" value="Aspartate Aminotransferase, domain 1"/>
    <property type="match status" value="1"/>
</dbReference>
<comment type="caution">
    <text evidence="6">The sequence shown here is derived from an EMBL/GenBank/DDBJ whole genome shotgun (WGS) entry which is preliminary data.</text>
</comment>
<dbReference type="GO" id="GO:0008732">
    <property type="term" value="F:L-allo-threonine aldolase activity"/>
    <property type="evidence" value="ECO:0007669"/>
    <property type="project" value="TreeGrafter"/>
</dbReference>
<dbReference type="OrthoDB" id="10261951at2759"/>
<dbReference type="GO" id="GO:0006567">
    <property type="term" value="P:L-threonine catabolic process"/>
    <property type="evidence" value="ECO:0007669"/>
    <property type="project" value="TreeGrafter"/>
</dbReference>
<dbReference type="InterPro" id="IPR023603">
    <property type="entry name" value="Low_specificity_L-TA-like"/>
</dbReference>
<evidence type="ECO:0000256" key="3">
    <source>
        <dbReference type="ARBA" id="ARBA00022898"/>
    </source>
</evidence>
<evidence type="ECO:0000256" key="2">
    <source>
        <dbReference type="ARBA" id="ARBA00006966"/>
    </source>
</evidence>
<dbReference type="AlphaFoldDB" id="A0A368H3U5"/>
<name>A0A368H3U5_ANCCA</name>
<dbReference type="STRING" id="29170.A0A368H3U5"/>
<dbReference type="PANTHER" id="PTHR48097">
    <property type="entry name" value="L-THREONINE ALDOLASE-RELATED"/>
    <property type="match status" value="1"/>
</dbReference>
<evidence type="ECO:0000259" key="5">
    <source>
        <dbReference type="Pfam" id="PF01212"/>
    </source>
</evidence>
<dbReference type="InterPro" id="IPR015424">
    <property type="entry name" value="PyrdxlP-dep_Trfase"/>
</dbReference>
<dbReference type="GO" id="GO:0005829">
    <property type="term" value="C:cytosol"/>
    <property type="evidence" value="ECO:0007669"/>
    <property type="project" value="TreeGrafter"/>
</dbReference>
<comment type="similarity">
    <text evidence="2">Belongs to the threonine aldolase family.</text>
</comment>
<proteinExistence type="inferred from homology"/>